<dbReference type="Proteomes" id="UP000016931">
    <property type="component" value="Unassembled WGS sequence"/>
</dbReference>
<dbReference type="SUPFAM" id="SSF57938">
    <property type="entry name" value="DnaJ/Hsp40 cysteine-rich domain"/>
    <property type="match status" value="1"/>
</dbReference>
<dbReference type="InterPro" id="IPR036410">
    <property type="entry name" value="HSP_DnaJ_Cys-rich_dom_sf"/>
</dbReference>
<keyword evidence="2" id="KW-1185">Reference proteome</keyword>
<proteinExistence type="predicted"/>
<accession>M3CIF0</accession>
<organism evidence="1 2">
    <name type="scientific">Sphaerulina musiva (strain SO2202)</name>
    <name type="common">Poplar stem canker fungus</name>
    <name type="synonym">Septoria musiva</name>
    <dbReference type="NCBI Taxonomy" id="692275"/>
    <lineage>
        <taxon>Eukaryota</taxon>
        <taxon>Fungi</taxon>
        <taxon>Dikarya</taxon>
        <taxon>Ascomycota</taxon>
        <taxon>Pezizomycotina</taxon>
        <taxon>Dothideomycetes</taxon>
        <taxon>Dothideomycetidae</taxon>
        <taxon>Mycosphaerellales</taxon>
        <taxon>Mycosphaerellaceae</taxon>
        <taxon>Sphaerulina</taxon>
    </lineage>
</organism>
<dbReference type="EMBL" id="KB456263">
    <property type="protein sequence ID" value="EMF13598.1"/>
    <property type="molecule type" value="Genomic_DNA"/>
</dbReference>
<evidence type="ECO:0008006" key="3">
    <source>
        <dbReference type="Google" id="ProtNLM"/>
    </source>
</evidence>
<sequence>MPSCRRCSGQGQVPKPCNSCNSTGHTRQRMRCYQCKSKDAPTAAACTLCRGRGQLMIPVNCTNCSGSGTALRLTCGDCGGSGRSA</sequence>
<dbReference type="AlphaFoldDB" id="M3CIF0"/>
<protein>
    <recommendedName>
        <fullName evidence="3">CR-type domain-containing protein</fullName>
    </recommendedName>
</protein>
<gene>
    <name evidence="1" type="ORF">SEPMUDRAFT_148844</name>
</gene>
<dbReference type="GeneID" id="27902320"/>
<name>M3CIF0_SPHMS</name>
<evidence type="ECO:0000313" key="1">
    <source>
        <dbReference type="EMBL" id="EMF13598.1"/>
    </source>
</evidence>
<feature type="non-terminal residue" evidence="1">
    <location>
        <position position="85"/>
    </location>
</feature>
<reference evidence="1 2" key="1">
    <citation type="journal article" date="2012" name="PLoS Pathog.">
        <title>Diverse lifestyles and strategies of plant pathogenesis encoded in the genomes of eighteen Dothideomycetes fungi.</title>
        <authorList>
            <person name="Ohm R.A."/>
            <person name="Feau N."/>
            <person name="Henrissat B."/>
            <person name="Schoch C.L."/>
            <person name="Horwitz B.A."/>
            <person name="Barry K.W."/>
            <person name="Condon B.J."/>
            <person name="Copeland A.C."/>
            <person name="Dhillon B."/>
            <person name="Glaser F."/>
            <person name="Hesse C.N."/>
            <person name="Kosti I."/>
            <person name="LaButti K."/>
            <person name="Lindquist E.A."/>
            <person name="Lucas S."/>
            <person name="Salamov A.A."/>
            <person name="Bradshaw R.E."/>
            <person name="Ciuffetti L."/>
            <person name="Hamelin R.C."/>
            <person name="Kema G.H.J."/>
            <person name="Lawrence C."/>
            <person name="Scott J.A."/>
            <person name="Spatafora J.W."/>
            <person name="Turgeon B.G."/>
            <person name="de Wit P.J.G.M."/>
            <person name="Zhong S."/>
            <person name="Goodwin S.B."/>
            <person name="Grigoriev I.V."/>
        </authorList>
    </citation>
    <scope>NUCLEOTIDE SEQUENCE [LARGE SCALE GENOMIC DNA]</scope>
    <source>
        <strain evidence="1 2">SO2202</strain>
    </source>
</reference>
<dbReference type="HOGENOM" id="CLU_2518822_0_0_1"/>
<evidence type="ECO:0000313" key="2">
    <source>
        <dbReference type="Proteomes" id="UP000016931"/>
    </source>
</evidence>
<dbReference type="RefSeq" id="XP_016761719.1">
    <property type="nucleotide sequence ID" value="XM_016905183.1"/>
</dbReference>